<dbReference type="EMBL" id="CP014525">
    <property type="protein sequence ID" value="AMW35574.1"/>
    <property type="molecule type" value="Genomic_DNA"/>
</dbReference>
<dbReference type="OrthoDB" id="8450036at2"/>
<dbReference type="Proteomes" id="UP000076066">
    <property type="component" value="Chromosome"/>
</dbReference>
<dbReference type="Pfam" id="PF25181">
    <property type="entry name" value="Phage_Bbp19"/>
    <property type="match status" value="1"/>
</dbReference>
<protein>
    <recommendedName>
        <fullName evidence="1">Bbp19-like phage domain-containing protein</fullName>
    </recommendedName>
</protein>
<dbReference type="AlphaFoldDB" id="A0A143DFN5"/>
<dbReference type="KEGG" id="hjo:AY555_05600"/>
<evidence type="ECO:0000313" key="2">
    <source>
        <dbReference type="EMBL" id="AMW35574.1"/>
    </source>
</evidence>
<feature type="domain" description="Bbp19-like phage" evidence="1">
    <location>
        <begin position="6"/>
        <end position="56"/>
    </location>
</feature>
<proteinExistence type="predicted"/>
<dbReference type="STRING" id="1549855.AY555_05600"/>
<evidence type="ECO:0000313" key="3">
    <source>
        <dbReference type="Proteomes" id="UP000076066"/>
    </source>
</evidence>
<evidence type="ECO:0000259" key="1">
    <source>
        <dbReference type="Pfam" id="PF25181"/>
    </source>
</evidence>
<dbReference type="InterPro" id="IPR057447">
    <property type="entry name" value="Bbp19-like_phage"/>
</dbReference>
<keyword evidence="3" id="KW-1185">Reference proteome</keyword>
<sequence>MAVAAARCFAGVDGQCVLEALVGMTLHRTVGPALPDAALRHLEGQRALVAWLLALIDRGGGVVPLYRKTCSNERTE</sequence>
<gene>
    <name evidence="2" type="ORF">AY555_05600</name>
</gene>
<organism evidence="2 3">
    <name type="scientific">Haematospirillum jordaniae</name>
    <dbReference type="NCBI Taxonomy" id="1549855"/>
    <lineage>
        <taxon>Bacteria</taxon>
        <taxon>Pseudomonadati</taxon>
        <taxon>Pseudomonadota</taxon>
        <taxon>Alphaproteobacteria</taxon>
        <taxon>Rhodospirillales</taxon>
        <taxon>Novispirillaceae</taxon>
        <taxon>Haematospirillum</taxon>
    </lineage>
</organism>
<accession>A0A143DFN5</accession>
<reference evidence="2 3" key="1">
    <citation type="submission" date="2016-02" db="EMBL/GenBank/DDBJ databases">
        <title>Complete Genome of H5569, the type strain of the newly described species Haematospirillium jordaniae.</title>
        <authorList>
            <person name="Nicholson A.C."/>
            <person name="Humrighouse B.W."/>
            <person name="Loparov V."/>
            <person name="McQuiston J.R."/>
        </authorList>
    </citation>
    <scope>NUCLEOTIDE SEQUENCE [LARGE SCALE GENOMIC DNA]</scope>
    <source>
        <strain evidence="2 3">H5569</strain>
    </source>
</reference>
<name>A0A143DFN5_9PROT</name>